<feature type="compositionally biased region" description="Basic and acidic residues" evidence="1">
    <location>
        <begin position="212"/>
        <end position="230"/>
    </location>
</feature>
<name>A0A4P2R1G3_SORCE</name>
<feature type="chain" id="PRO_5020509135" description="Secreted protein" evidence="2">
    <location>
        <begin position="23"/>
        <end position="239"/>
    </location>
</feature>
<feature type="compositionally biased region" description="Basic and acidic residues" evidence="1">
    <location>
        <begin position="120"/>
        <end position="130"/>
    </location>
</feature>
<protein>
    <recommendedName>
        <fullName evidence="5">Secreted protein</fullName>
    </recommendedName>
</protein>
<proteinExistence type="predicted"/>
<dbReference type="Proteomes" id="UP000295497">
    <property type="component" value="Chromosome"/>
</dbReference>
<feature type="region of interest" description="Disordered" evidence="1">
    <location>
        <begin position="199"/>
        <end position="239"/>
    </location>
</feature>
<evidence type="ECO:0000256" key="1">
    <source>
        <dbReference type="SAM" id="MobiDB-lite"/>
    </source>
</evidence>
<sequence>MKISAMVSTLVAVSLCAGVAFAEGSRAPREPRHLQVLRSRGDLVDRVYHHRAPREQAAGRHARAERPEPVRVARGHAQERIRCSDTGVDCPSRAAIHRSRAEARADAAGRRAAQPSPLRSKAESRMRCSDAGECSASSAGARRAWAGRSAGAPAAQGKERAAAPRDAAQRQSPRMACNEGEECAMSSKEAAKFWAAQSIKAGTKSPSQIASERSERARRVAERQRERDAQRATSDAAAK</sequence>
<feature type="compositionally biased region" description="Low complexity" evidence="1">
    <location>
        <begin position="164"/>
        <end position="174"/>
    </location>
</feature>
<evidence type="ECO:0000256" key="2">
    <source>
        <dbReference type="SAM" id="SignalP"/>
    </source>
</evidence>
<reference evidence="3 4" key="1">
    <citation type="submission" date="2015-09" db="EMBL/GenBank/DDBJ databases">
        <title>Sorangium comparison.</title>
        <authorList>
            <person name="Zaburannyi N."/>
            <person name="Bunk B."/>
            <person name="Overmann J."/>
            <person name="Mueller R."/>
        </authorList>
    </citation>
    <scope>NUCLEOTIDE SEQUENCE [LARGE SCALE GENOMIC DNA]</scope>
    <source>
        <strain evidence="3 4">So ce836</strain>
    </source>
</reference>
<feature type="compositionally biased region" description="Low complexity" evidence="1">
    <location>
        <begin position="131"/>
        <end position="156"/>
    </location>
</feature>
<accession>A0A4P2R1G3</accession>
<evidence type="ECO:0000313" key="3">
    <source>
        <dbReference type="EMBL" id="AUX36391.1"/>
    </source>
</evidence>
<dbReference type="EMBL" id="CP012672">
    <property type="protein sequence ID" value="AUX36391.1"/>
    <property type="molecule type" value="Genomic_DNA"/>
</dbReference>
<feature type="compositionally biased region" description="Basic and acidic residues" evidence="1">
    <location>
        <begin position="99"/>
        <end position="109"/>
    </location>
</feature>
<evidence type="ECO:0008006" key="5">
    <source>
        <dbReference type="Google" id="ProtNLM"/>
    </source>
</evidence>
<feature type="region of interest" description="Disordered" evidence="1">
    <location>
        <begin position="53"/>
        <end position="78"/>
    </location>
</feature>
<evidence type="ECO:0000313" key="4">
    <source>
        <dbReference type="Proteomes" id="UP000295497"/>
    </source>
</evidence>
<feature type="signal peptide" evidence="2">
    <location>
        <begin position="1"/>
        <end position="22"/>
    </location>
</feature>
<gene>
    <name evidence="3" type="ORF">SOCE836_085980</name>
</gene>
<feature type="region of interest" description="Disordered" evidence="1">
    <location>
        <begin position="99"/>
        <end position="182"/>
    </location>
</feature>
<organism evidence="3 4">
    <name type="scientific">Sorangium cellulosum</name>
    <name type="common">Polyangium cellulosum</name>
    <dbReference type="NCBI Taxonomy" id="56"/>
    <lineage>
        <taxon>Bacteria</taxon>
        <taxon>Pseudomonadati</taxon>
        <taxon>Myxococcota</taxon>
        <taxon>Polyangia</taxon>
        <taxon>Polyangiales</taxon>
        <taxon>Polyangiaceae</taxon>
        <taxon>Sorangium</taxon>
    </lineage>
</organism>
<dbReference type="AlphaFoldDB" id="A0A4P2R1G3"/>
<keyword evidence="2" id="KW-0732">Signal</keyword>